<evidence type="ECO:0000313" key="3">
    <source>
        <dbReference type="Proteomes" id="UP000076715"/>
    </source>
</evidence>
<dbReference type="OrthoDB" id="798298at2"/>
<keyword evidence="3" id="KW-1185">Reference proteome</keyword>
<evidence type="ECO:0000313" key="2">
    <source>
        <dbReference type="EMBL" id="KZS42061.1"/>
    </source>
</evidence>
<dbReference type="CDD" id="cd03811">
    <property type="entry name" value="GT4_GT28_WabH-like"/>
    <property type="match status" value="1"/>
</dbReference>
<sequence length="376" mass="43031">MKKVLFFVESLSGGGAEKVLTDLVANLDASKYDITVCSLVNIGVYKDYLSNICTYKSVLAPESSYKTTLQKKWYGLKYKLIRKLPPKTAYSYCFKEKFDIEIAFIEGFATKIIAGSSNSKSKKIAWIHTDLQVNNWTETQYKNLQEEKNAYLCYDHIVSVAESVQKAFSEKFNITKKLIVKYNPIDRESIIDKAKEQSFNENNNKVRLITVGRLVPQKGYDRLLEVIFKLKSDGLDFELWIVGEGPERKILEDYIKEYKLQDIVKLKGFQKNPYPFINNSDVFVCSSRSEGFSTVVTEALILGKPVITTDCSGMKELLGNDNEYGIITENNTQSLYVDLKKILEDESLRTHYAIKSKERSKGFNIKTMVNNIEELL</sequence>
<comment type="caution">
    <text evidence="2">The sequence shown here is derived from an EMBL/GenBank/DDBJ whole genome shotgun (WGS) entry which is preliminary data.</text>
</comment>
<organism evidence="2 3">
    <name type="scientific">Aquimarina aggregata</name>
    <dbReference type="NCBI Taxonomy" id="1642818"/>
    <lineage>
        <taxon>Bacteria</taxon>
        <taxon>Pseudomonadati</taxon>
        <taxon>Bacteroidota</taxon>
        <taxon>Flavobacteriia</taxon>
        <taxon>Flavobacteriales</taxon>
        <taxon>Flavobacteriaceae</taxon>
        <taxon>Aquimarina</taxon>
    </lineage>
</organism>
<dbReference type="Pfam" id="PF00534">
    <property type="entry name" value="Glycos_transf_1"/>
    <property type="match status" value="1"/>
</dbReference>
<accession>A0A163C4Z5</accession>
<gene>
    <name evidence="2" type="ORF">AWE51_01055</name>
</gene>
<dbReference type="GO" id="GO:0016757">
    <property type="term" value="F:glycosyltransferase activity"/>
    <property type="evidence" value="ECO:0007669"/>
    <property type="project" value="InterPro"/>
</dbReference>
<name>A0A163C4Z5_9FLAO</name>
<dbReference type="PANTHER" id="PTHR12526">
    <property type="entry name" value="GLYCOSYLTRANSFERASE"/>
    <property type="match status" value="1"/>
</dbReference>
<feature type="domain" description="Glycosyl transferase family 1" evidence="1">
    <location>
        <begin position="195"/>
        <end position="358"/>
    </location>
</feature>
<dbReference type="AlphaFoldDB" id="A0A163C4Z5"/>
<evidence type="ECO:0000259" key="1">
    <source>
        <dbReference type="Pfam" id="PF00534"/>
    </source>
</evidence>
<dbReference type="SUPFAM" id="SSF53756">
    <property type="entry name" value="UDP-Glycosyltransferase/glycogen phosphorylase"/>
    <property type="match status" value="1"/>
</dbReference>
<dbReference type="EMBL" id="LQRT01000002">
    <property type="protein sequence ID" value="KZS42061.1"/>
    <property type="molecule type" value="Genomic_DNA"/>
</dbReference>
<reference evidence="2 3" key="1">
    <citation type="submission" date="2016-01" db="EMBL/GenBank/DDBJ databases">
        <title>The draft genome sequence of Aquimarina sp. RZW4-3-2.</title>
        <authorList>
            <person name="Wang Y."/>
        </authorList>
    </citation>
    <scope>NUCLEOTIDE SEQUENCE [LARGE SCALE GENOMIC DNA]</scope>
    <source>
        <strain evidence="2 3">RZW4-3-2</strain>
    </source>
</reference>
<dbReference type="Gene3D" id="3.40.50.2000">
    <property type="entry name" value="Glycogen Phosphorylase B"/>
    <property type="match status" value="2"/>
</dbReference>
<dbReference type="PANTHER" id="PTHR12526:SF630">
    <property type="entry name" value="GLYCOSYLTRANSFERASE"/>
    <property type="match status" value="1"/>
</dbReference>
<protein>
    <recommendedName>
        <fullName evidence="1">Glycosyl transferase family 1 domain-containing protein</fullName>
    </recommendedName>
</protein>
<dbReference type="InterPro" id="IPR001296">
    <property type="entry name" value="Glyco_trans_1"/>
</dbReference>
<dbReference type="RefSeq" id="WP_066309086.1">
    <property type="nucleotide sequence ID" value="NZ_LQRT01000002.1"/>
</dbReference>
<dbReference type="STRING" id="1642818.AWE51_01055"/>
<dbReference type="Proteomes" id="UP000076715">
    <property type="component" value="Unassembled WGS sequence"/>
</dbReference>
<proteinExistence type="predicted"/>